<dbReference type="Proteomes" id="UP000051562">
    <property type="component" value="Unassembled WGS sequence"/>
</dbReference>
<reference evidence="1 2" key="1">
    <citation type="submission" date="2015-10" db="EMBL/GenBank/DDBJ databases">
        <title>Draft genome of Bosea thiooxidans.</title>
        <authorList>
            <person name="Wang X."/>
        </authorList>
    </citation>
    <scope>NUCLEOTIDE SEQUENCE [LARGE SCALE GENOMIC DNA]</scope>
    <source>
        <strain evidence="1 2">CGMCC 9174</strain>
    </source>
</reference>
<sequence>MFMECLHCTKQICIKGADPRHAERVVLALDSARRSLAEAEEALSKEYEGAQEWVDVHKATVDRLEQLYAILTDPGTPDGSIIRLAKSGRYSLVEQAMHDHQQSSGMPLHWKADVHGTISRGQR</sequence>
<evidence type="ECO:0000313" key="2">
    <source>
        <dbReference type="Proteomes" id="UP000051562"/>
    </source>
</evidence>
<comment type="caution">
    <text evidence="1">The sequence shown here is derived from an EMBL/GenBank/DDBJ whole genome shotgun (WGS) entry which is preliminary data.</text>
</comment>
<protein>
    <submittedName>
        <fullName evidence="1">Uncharacterized protein</fullName>
    </submittedName>
</protein>
<keyword evidence="2" id="KW-1185">Reference proteome</keyword>
<proteinExistence type="predicted"/>
<name>A0A0Q3KNA0_9HYPH</name>
<gene>
    <name evidence="1" type="ORF">ARD30_09945</name>
</gene>
<dbReference type="AlphaFoldDB" id="A0A0Q3KNA0"/>
<organism evidence="1 2">
    <name type="scientific">Bosea thiooxidans</name>
    <dbReference type="NCBI Taxonomy" id="53254"/>
    <lineage>
        <taxon>Bacteria</taxon>
        <taxon>Pseudomonadati</taxon>
        <taxon>Pseudomonadota</taxon>
        <taxon>Alphaproteobacteria</taxon>
        <taxon>Hyphomicrobiales</taxon>
        <taxon>Boseaceae</taxon>
        <taxon>Bosea</taxon>
    </lineage>
</organism>
<dbReference type="EMBL" id="LMAR01000026">
    <property type="protein sequence ID" value="KQK31155.1"/>
    <property type="molecule type" value="Genomic_DNA"/>
</dbReference>
<accession>A0A0Q3KNA0</accession>
<evidence type="ECO:0000313" key="1">
    <source>
        <dbReference type="EMBL" id="KQK31155.1"/>
    </source>
</evidence>